<feature type="region of interest" description="Disordered" evidence="14">
    <location>
        <begin position="247"/>
        <end position="267"/>
    </location>
</feature>
<dbReference type="GO" id="GO:0008380">
    <property type="term" value="P:RNA splicing"/>
    <property type="evidence" value="ECO:0007669"/>
    <property type="project" value="UniProtKB-KW"/>
</dbReference>
<dbReference type="EMBL" id="CP119879">
    <property type="protein sequence ID" value="WFD35376.1"/>
    <property type="molecule type" value="Genomic_DNA"/>
</dbReference>
<protein>
    <submittedName>
        <fullName evidence="17">Pre-mRNA-splicing factor</fullName>
    </submittedName>
</protein>
<keyword evidence="4 13" id="KW-0479">Metal-binding</keyword>
<feature type="compositionally biased region" description="Low complexity" evidence="14">
    <location>
        <begin position="374"/>
        <end position="387"/>
    </location>
</feature>
<evidence type="ECO:0000313" key="18">
    <source>
        <dbReference type="Proteomes" id="UP001219933"/>
    </source>
</evidence>
<feature type="compositionally biased region" description="Basic and acidic residues" evidence="14">
    <location>
        <begin position="317"/>
        <end position="334"/>
    </location>
</feature>
<dbReference type="CDD" id="cd12360">
    <property type="entry name" value="RRM_cwf2"/>
    <property type="match status" value="1"/>
</dbReference>
<evidence type="ECO:0000259" key="16">
    <source>
        <dbReference type="PROSITE" id="PS50103"/>
    </source>
</evidence>
<dbReference type="InterPro" id="IPR035979">
    <property type="entry name" value="RBD_domain_sf"/>
</dbReference>
<dbReference type="Gene3D" id="3.30.70.330">
    <property type="match status" value="1"/>
</dbReference>
<keyword evidence="7 13" id="KW-0862">Zinc</keyword>
<evidence type="ECO:0000256" key="6">
    <source>
        <dbReference type="ARBA" id="ARBA00022771"/>
    </source>
</evidence>
<dbReference type="Proteomes" id="UP001219933">
    <property type="component" value="Chromosome 3"/>
</dbReference>
<reference evidence="17" key="1">
    <citation type="submission" date="2023-03" db="EMBL/GenBank/DDBJ databases">
        <title>Mating type loci evolution in Malassezia.</title>
        <authorList>
            <person name="Coelho M.A."/>
        </authorList>
    </citation>
    <scope>NUCLEOTIDE SEQUENCE</scope>
    <source>
        <strain evidence="17">CBS 11721</strain>
    </source>
</reference>
<evidence type="ECO:0000256" key="12">
    <source>
        <dbReference type="PROSITE-ProRule" id="PRU00176"/>
    </source>
</evidence>
<evidence type="ECO:0000256" key="14">
    <source>
        <dbReference type="SAM" id="MobiDB-lite"/>
    </source>
</evidence>
<dbReference type="InterPro" id="IPR012677">
    <property type="entry name" value="Nucleotide-bd_a/b_plait_sf"/>
</dbReference>
<comment type="similarity">
    <text evidence="2">Belongs to the RRM CWC2 family.</text>
</comment>
<feature type="zinc finger region" description="C3H1-type" evidence="13">
    <location>
        <begin position="99"/>
        <end position="121"/>
    </location>
</feature>
<dbReference type="InterPro" id="IPR036855">
    <property type="entry name" value="Znf_CCCH_sf"/>
</dbReference>
<dbReference type="GO" id="GO:0071006">
    <property type="term" value="C:U2-type catalytic step 1 spliceosome"/>
    <property type="evidence" value="ECO:0007669"/>
    <property type="project" value="TreeGrafter"/>
</dbReference>
<organism evidence="17 18">
    <name type="scientific">Malassezia cuniculi</name>
    <dbReference type="NCBI Taxonomy" id="948313"/>
    <lineage>
        <taxon>Eukaryota</taxon>
        <taxon>Fungi</taxon>
        <taxon>Dikarya</taxon>
        <taxon>Basidiomycota</taxon>
        <taxon>Ustilaginomycotina</taxon>
        <taxon>Malasseziomycetes</taxon>
        <taxon>Malasseziales</taxon>
        <taxon>Malasseziaceae</taxon>
        <taxon>Malassezia</taxon>
    </lineage>
</organism>
<keyword evidence="18" id="KW-1185">Reference proteome</keyword>
<dbReference type="GO" id="GO:0017070">
    <property type="term" value="F:U6 snRNA binding"/>
    <property type="evidence" value="ECO:0007669"/>
    <property type="project" value="TreeGrafter"/>
</dbReference>
<evidence type="ECO:0000259" key="15">
    <source>
        <dbReference type="PROSITE" id="PS50102"/>
    </source>
</evidence>
<dbReference type="PANTHER" id="PTHR14089">
    <property type="entry name" value="PRE-MRNA-SPLICING FACTOR RBM22"/>
    <property type="match status" value="1"/>
</dbReference>
<evidence type="ECO:0000256" key="11">
    <source>
        <dbReference type="ARBA" id="ARBA00023306"/>
    </source>
</evidence>
<keyword evidence="8 12" id="KW-0694">RNA-binding</keyword>
<feature type="domain" description="C3H1-type" evidence="16">
    <location>
        <begin position="99"/>
        <end position="121"/>
    </location>
</feature>
<keyword evidence="9" id="KW-0508">mRNA splicing</keyword>
<dbReference type="GO" id="GO:0071007">
    <property type="term" value="C:U2-type catalytic step 2 spliceosome"/>
    <property type="evidence" value="ECO:0007669"/>
    <property type="project" value="TreeGrafter"/>
</dbReference>
<dbReference type="InterPro" id="IPR034181">
    <property type="entry name" value="Cwc2_RRM"/>
</dbReference>
<dbReference type="Pfam" id="PF16131">
    <property type="entry name" value="Torus"/>
    <property type="match status" value="1"/>
</dbReference>
<keyword evidence="11" id="KW-0131">Cell cycle</keyword>
<dbReference type="InterPro" id="IPR032297">
    <property type="entry name" value="Torus"/>
</dbReference>
<comment type="subcellular location">
    <subcellularLocation>
        <location evidence="1">Nucleus</location>
    </subcellularLocation>
</comment>
<evidence type="ECO:0000256" key="4">
    <source>
        <dbReference type="ARBA" id="ARBA00022723"/>
    </source>
</evidence>
<dbReference type="PANTHER" id="PTHR14089:SF2">
    <property type="entry name" value="PRE-MRNA-SPLICING FACTOR CWC2"/>
    <property type="match status" value="1"/>
</dbReference>
<keyword evidence="5" id="KW-0747">Spliceosome</keyword>
<dbReference type="Pfam" id="PF00076">
    <property type="entry name" value="RRM_1"/>
    <property type="match status" value="1"/>
</dbReference>
<dbReference type="GO" id="GO:0006397">
    <property type="term" value="P:mRNA processing"/>
    <property type="evidence" value="ECO:0007669"/>
    <property type="project" value="UniProtKB-KW"/>
</dbReference>
<keyword evidence="10" id="KW-0539">Nucleus</keyword>
<evidence type="ECO:0000256" key="8">
    <source>
        <dbReference type="ARBA" id="ARBA00022884"/>
    </source>
</evidence>
<evidence type="ECO:0000256" key="1">
    <source>
        <dbReference type="ARBA" id="ARBA00004123"/>
    </source>
</evidence>
<evidence type="ECO:0000256" key="5">
    <source>
        <dbReference type="ARBA" id="ARBA00022728"/>
    </source>
</evidence>
<evidence type="ECO:0000256" key="7">
    <source>
        <dbReference type="ARBA" id="ARBA00022833"/>
    </source>
</evidence>
<dbReference type="InterPro" id="IPR000571">
    <property type="entry name" value="Znf_CCCH"/>
</dbReference>
<evidence type="ECO:0000313" key="17">
    <source>
        <dbReference type="EMBL" id="WFD35376.1"/>
    </source>
</evidence>
<dbReference type="GO" id="GO:0000974">
    <property type="term" value="C:Prp19 complex"/>
    <property type="evidence" value="ECO:0007669"/>
    <property type="project" value="TreeGrafter"/>
</dbReference>
<name>A0AAF0ERM3_9BASI</name>
<dbReference type="PROSITE" id="PS50102">
    <property type="entry name" value="RRM"/>
    <property type="match status" value="1"/>
</dbReference>
<evidence type="ECO:0000256" key="10">
    <source>
        <dbReference type="ARBA" id="ARBA00023242"/>
    </source>
</evidence>
<evidence type="ECO:0000256" key="3">
    <source>
        <dbReference type="ARBA" id="ARBA00022664"/>
    </source>
</evidence>
<evidence type="ECO:0000256" key="13">
    <source>
        <dbReference type="PROSITE-ProRule" id="PRU00723"/>
    </source>
</evidence>
<dbReference type="GO" id="GO:0036002">
    <property type="term" value="F:pre-mRNA binding"/>
    <property type="evidence" value="ECO:0007669"/>
    <property type="project" value="TreeGrafter"/>
</dbReference>
<dbReference type="AlphaFoldDB" id="A0AAF0ERM3"/>
<dbReference type="SUPFAM" id="SSF90229">
    <property type="entry name" value="CCCH zinc finger"/>
    <property type="match status" value="1"/>
</dbReference>
<feature type="domain" description="RRM" evidence="15">
    <location>
        <begin position="157"/>
        <end position="250"/>
    </location>
</feature>
<keyword evidence="3" id="KW-0507">mRNA processing</keyword>
<gene>
    <name evidence="17" type="primary">CWC2</name>
    <name evidence="17" type="ORF">MCUN1_002230</name>
</gene>
<dbReference type="InterPro" id="IPR039171">
    <property type="entry name" value="Cwc2/Slt11"/>
</dbReference>
<dbReference type="SUPFAM" id="SSF54928">
    <property type="entry name" value="RNA-binding domain, RBD"/>
    <property type="match status" value="1"/>
</dbReference>
<dbReference type="PROSITE" id="PS50103">
    <property type="entry name" value="ZF_C3H1"/>
    <property type="match status" value="1"/>
</dbReference>
<feature type="region of interest" description="Disordered" evidence="14">
    <location>
        <begin position="317"/>
        <end position="387"/>
    </location>
</feature>
<evidence type="ECO:0000256" key="9">
    <source>
        <dbReference type="ARBA" id="ARBA00023187"/>
    </source>
</evidence>
<keyword evidence="6 13" id="KW-0863">Zinc-finger</keyword>
<dbReference type="InterPro" id="IPR000504">
    <property type="entry name" value="RRM_dom"/>
</dbReference>
<proteinExistence type="inferred from homology"/>
<dbReference type="GO" id="GO:0008270">
    <property type="term" value="F:zinc ion binding"/>
    <property type="evidence" value="ECO:0007669"/>
    <property type="project" value="UniProtKB-KW"/>
</dbReference>
<evidence type="ECO:0000256" key="2">
    <source>
        <dbReference type="ARBA" id="ARBA00008024"/>
    </source>
</evidence>
<sequence length="387" mass="43328">MADDARAARLRATFARPARKQISATELDAIRTAAERVMYTGEIYNIWFNKMSCGGIGEVPEGKTKSRTRCNIARDSGYTRADMRSARLGAGQRVDPAFCCLFFARGCCPRGSECSFLHRLPRVHEIEEQGVDVFGREKHGSFRDDMGGVGSMLRVNRTLYVGRIHEDDTMRYSGKRPAETAEENRDNPLDRTLRRHFGEWGEIERVRVLPGRGIAFVTYKYEANAQFAKEAMMHQSLDNDEVLNVRWSTDDPRNPGQDTEADARERGEKHITAVAAARKETEDDFAAHKDEKIDWEEYARAKRQRLALSEAEMRRLDEENRRGWEDVPRAKTEAQAKPAEPAGILSADALRSLKTLRRPAAPSASAPAAPPAQAPLAGVAAYASDSE</sequence>
<accession>A0AAF0ERM3</accession>
<dbReference type="SMART" id="SM00360">
    <property type="entry name" value="RRM"/>
    <property type="match status" value="1"/>
</dbReference>